<comment type="caution">
    <text evidence="2">The sequence shown here is derived from an EMBL/GenBank/DDBJ whole genome shotgun (WGS) entry which is preliminary data.</text>
</comment>
<evidence type="ECO:0000259" key="1">
    <source>
        <dbReference type="Pfam" id="PF00078"/>
    </source>
</evidence>
<feature type="domain" description="Reverse transcriptase" evidence="1">
    <location>
        <begin position="40"/>
        <end position="189"/>
    </location>
</feature>
<dbReference type="InterPro" id="IPR043128">
    <property type="entry name" value="Rev_trsase/Diguanyl_cyclase"/>
</dbReference>
<dbReference type="PANTHER" id="PTHR24559">
    <property type="entry name" value="TRANSPOSON TY3-I GAG-POL POLYPROTEIN"/>
    <property type="match status" value="1"/>
</dbReference>
<protein>
    <recommendedName>
        <fullName evidence="1">Reverse transcriptase domain-containing protein</fullName>
    </recommendedName>
</protein>
<dbReference type="InterPro" id="IPR043502">
    <property type="entry name" value="DNA/RNA_pol_sf"/>
</dbReference>
<dbReference type="Pfam" id="PF00078">
    <property type="entry name" value="RVT_1"/>
    <property type="match status" value="1"/>
</dbReference>
<keyword evidence="3" id="KW-1185">Reference proteome</keyword>
<evidence type="ECO:0000313" key="3">
    <source>
        <dbReference type="Proteomes" id="UP001172457"/>
    </source>
</evidence>
<proteinExistence type="predicted"/>
<dbReference type="Proteomes" id="UP001172457">
    <property type="component" value="Chromosome 6"/>
</dbReference>
<organism evidence="2 3">
    <name type="scientific">Centaurea solstitialis</name>
    <name type="common">yellow star-thistle</name>
    <dbReference type="NCBI Taxonomy" id="347529"/>
    <lineage>
        <taxon>Eukaryota</taxon>
        <taxon>Viridiplantae</taxon>
        <taxon>Streptophyta</taxon>
        <taxon>Embryophyta</taxon>
        <taxon>Tracheophyta</taxon>
        <taxon>Spermatophyta</taxon>
        <taxon>Magnoliopsida</taxon>
        <taxon>eudicotyledons</taxon>
        <taxon>Gunneridae</taxon>
        <taxon>Pentapetalae</taxon>
        <taxon>asterids</taxon>
        <taxon>campanulids</taxon>
        <taxon>Asterales</taxon>
        <taxon>Asteraceae</taxon>
        <taxon>Carduoideae</taxon>
        <taxon>Cardueae</taxon>
        <taxon>Centaureinae</taxon>
        <taxon>Centaurea</taxon>
    </lineage>
</organism>
<dbReference type="Gene3D" id="3.10.10.10">
    <property type="entry name" value="HIV Type 1 Reverse Transcriptase, subunit A, domain 1"/>
    <property type="match status" value="1"/>
</dbReference>
<sequence length="334" mass="38385">MKRNSWCNLSKDGRFTCMDSRGKGFTRPSSSPWGGPILFVRKKDGPMRMCIENHELNKLTVENRYPLPRIDDLFDQLLGTAWSSTIDLYSGYHQVKVTVTGKDVHKTASKSRYECFKFVVMTFGLAYASAVFCGPHESPKLDRSVIVFTYDIPIYSKIKGEHAKLWVEVLETLQKEILYSKFSKCDSRLQDGHFVNRKGIKVDPARVGAIAKREVPKTPTEIWSFLGLARYYRWFIQDFSDLAVPLIRLVRKNMRLLGWRAARSFCGIMEKVVVSIDATRGIDTWQRIVVLVAWVRMYVNAVWEVYASRQLKTHEAFSPTHVLELAAVVFALKL</sequence>
<dbReference type="InterPro" id="IPR053134">
    <property type="entry name" value="RNA-dir_DNA_polymerase"/>
</dbReference>
<dbReference type="CDD" id="cd01647">
    <property type="entry name" value="RT_LTR"/>
    <property type="match status" value="1"/>
</dbReference>
<dbReference type="SUPFAM" id="SSF56672">
    <property type="entry name" value="DNA/RNA polymerases"/>
    <property type="match status" value="1"/>
</dbReference>
<name>A0AA38SKS2_9ASTR</name>
<accession>A0AA38SKS2</accession>
<dbReference type="AlphaFoldDB" id="A0AA38SKS2"/>
<reference evidence="2" key="1">
    <citation type="submission" date="2023-03" db="EMBL/GenBank/DDBJ databases">
        <title>Chromosome-scale reference genome and RAD-based genetic map of yellow starthistle (Centaurea solstitialis) reveal putative structural variation and QTLs associated with invader traits.</title>
        <authorList>
            <person name="Reatini B."/>
            <person name="Cang F.A."/>
            <person name="Jiang Q."/>
            <person name="Mckibben M.T.W."/>
            <person name="Barker M.S."/>
            <person name="Rieseberg L.H."/>
            <person name="Dlugosch K.M."/>
        </authorList>
    </citation>
    <scope>NUCLEOTIDE SEQUENCE</scope>
    <source>
        <strain evidence="2">CAN-66</strain>
        <tissue evidence="2">Leaf</tissue>
    </source>
</reference>
<gene>
    <name evidence="2" type="ORF">OSB04_024267</name>
</gene>
<dbReference type="PANTHER" id="PTHR24559:SF453">
    <property type="entry name" value="NUCLEOTIDYLTRANSFERASE, RIBONUCLEASE H"/>
    <property type="match status" value="1"/>
</dbReference>
<dbReference type="Gene3D" id="3.30.70.270">
    <property type="match status" value="2"/>
</dbReference>
<dbReference type="EMBL" id="JARYMX010000006">
    <property type="protein sequence ID" value="KAJ9544560.1"/>
    <property type="molecule type" value="Genomic_DNA"/>
</dbReference>
<evidence type="ECO:0000313" key="2">
    <source>
        <dbReference type="EMBL" id="KAJ9544560.1"/>
    </source>
</evidence>
<dbReference type="InterPro" id="IPR000477">
    <property type="entry name" value="RT_dom"/>
</dbReference>